<keyword evidence="2" id="KW-1185">Reference proteome</keyword>
<evidence type="ECO:0000313" key="2">
    <source>
        <dbReference type="Proteomes" id="UP001164693"/>
    </source>
</evidence>
<protein>
    <submittedName>
        <fullName evidence="1">DUF2867 domain-containing protein</fullName>
    </submittedName>
</protein>
<dbReference type="EMBL" id="CP097463">
    <property type="protein sequence ID" value="WAX55358.1"/>
    <property type="molecule type" value="Genomic_DNA"/>
</dbReference>
<proteinExistence type="predicted"/>
<accession>A0ABY7JS28</accession>
<organism evidence="1 2">
    <name type="scientific">Jatrophihabitans cynanchi</name>
    <dbReference type="NCBI Taxonomy" id="2944128"/>
    <lineage>
        <taxon>Bacteria</taxon>
        <taxon>Bacillati</taxon>
        <taxon>Actinomycetota</taxon>
        <taxon>Actinomycetes</taxon>
        <taxon>Jatrophihabitantales</taxon>
        <taxon>Jatrophihabitantaceae</taxon>
        <taxon>Jatrophihabitans</taxon>
    </lineage>
</organism>
<dbReference type="InterPro" id="IPR021295">
    <property type="entry name" value="DUF2867"/>
</dbReference>
<gene>
    <name evidence="1" type="ORF">M6B22_12460</name>
</gene>
<dbReference type="Pfam" id="PF11066">
    <property type="entry name" value="DUF2867"/>
    <property type="match status" value="1"/>
</dbReference>
<evidence type="ECO:0000313" key="1">
    <source>
        <dbReference type="EMBL" id="WAX55358.1"/>
    </source>
</evidence>
<name>A0ABY7JS28_9ACTN</name>
<dbReference type="Proteomes" id="UP001164693">
    <property type="component" value="Chromosome"/>
</dbReference>
<dbReference type="RefSeq" id="WP_269441866.1">
    <property type="nucleotide sequence ID" value="NZ_CP097463.1"/>
</dbReference>
<reference evidence="1" key="1">
    <citation type="submission" date="2022-05" db="EMBL/GenBank/DDBJ databases">
        <title>Jatrophihabitans sp. SB3-54 whole genome sequence.</title>
        <authorList>
            <person name="Suh M.K."/>
            <person name="Eom M.K."/>
            <person name="Kim J.S."/>
            <person name="Kim H.S."/>
            <person name="Do H.E."/>
            <person name="Shin Y.K."/>
            <person name="Lee J.-S."/>
        </authorList>
    </citation>
    <scope>NUCLEOTIDE SEQUENCE</scope>
    <source>
        <strain evidence="1">SB3-54</strain>
    </source>
</reference>
<sequence length="142" mass="15491">MSAALELMPRSDWATATIVTVPAAAPADSLTWARAIFDVRSVPVWAKALYGVREALVRVLGIPPGERSMLAVDHVQDGEAIIDTDDVHLHFVAGVRVEPERVTVTTAVTLKGWRGRVYFVPVRLLHDAITRAMIDAAARRLA</sequence>